<keyword evidence="3" id="KW-0157">Chromophore</keyword>
<evidence type="ECO:0008006" key="9">
    <source>
        <dbReference type="Google" id="ProtNLM"/>
    </source>
</evidence>
<dbReference type="Proteomes" id="UP001152049">
    <property type="component" value="Unassembled WGS sequence"/>
</dbReference>
<feature type="compositionally biased region" description="Pro residues" evidence="4">
    <location>
        <begin position="461"/>
        <end position="471"/>
    </location>
</feature>
<dbReference type="EMBL" id="JAOQAZ010000007">
    <property type="protein sequence ID" value="KAJ4265072.1"/>
    <property type="molecule type" value="Genomic_DNA"/>
</dbReference>
<evidence type="ECO:0000256" key="3">
    <source>
        <dbReference type="ARBA" id="ARBA00022991"/>
    </source>
</evidence>
<protein>
    <recommendedName>
        <fullName evidence="9">PAC domain-containing protein</fullName>
    </recommendedName>
</protein>
<dbReference type="PROSITE" id="PS50113">
    <property type="entry name" value="PAC"/>
    <property type="match status" value="1"/>
</dbReference>
<sequence length="661" mass="73030">MPTLNALRSFEPPPVPSIPDFDRRRSTASSLSNQDPVASSLRGLQPPPPKSRSSRPKSAKFSSYRLRSNSGLSLHTNEDILRQYTDYHPDGTPRAGMYSNGGGQWSGERLRSIDSVASSRSQRSSIAFTESDGSGELPIPDLVGRDMFDMVMADPAASGQLWKFAASRGLGQNVDYLMKIRDYIQSLEQVVIQLSTISTSYTSITATSPISLPSPMSKALNTNIKHLTTSLIPSLENMFLESKAYIEQRIVREIFPDFVKQQLSQCTSLALSLDAEGDSPPNPYPGLKGSFCLSDPARSGNPIIYASDEFEELTGYSRQEVLAHNCRFLQGPQTDRDNIAKMRSAIWRNDECTELLLNFRKDGSPFWNLLFLCPLLDSSGKTKFFMGAQIDVSASITGTDDVVKILTYGAVEEDKGTDRGSSRWASDGSQGEPEAEEALGIKNNHHKIVKKGGFFKSFKKVPPPPLSPPLSPRRSSERPRSSAGPTTQDKTYSTRSVIRRFSNQPEMLMTTYARYMVLEHVPSYPASLGAMPLDQEMKYPPKLCVSFYSKDMLDALDLGMQGEAIIGKDIFDIMTEQSTLPSVTKAFKSTVRDLVVRDGKSVSLDLALANHIPRRANMTRTLSGDSVDGSHKKPAKMMSHWTPLKDMEGNVKYVVMVVSPI</sequence>
<feature type="region of interest" description="Disordered" evidence="4">
    <location>
        <begin position="414"/>
        <end position="442"/>
    </location>
</feature>
<dbReference type="InterPro" id="IPR000700">
    <property type="entry name" value="PAS-assoc_C"/>
</dbReference>
<proteinExistence type="predicted"/>
<keyword evidence="8" id="KW-1185">Reference proteome</keyword>
<feature type="compositionally biased region" description="Polar residues" evidence="4">
    <location>
        <begin position="27"/>
        <end position="37"/>
    </location>
</feature>
<dbReference type="OrthoDB" id="447251at2759"/>
<evidence type="ECO:0000256" key="4">
    <source>
        <dbReference type="SAM" id="MobiDB-lite"/>
    </source>
</evidence>
<feature type="region of interest" description="Disordered" evidence="4">
    <location>
        <begin position="84"/>
        <end position="104"/>
    </location>
</feature>
<dbReference type="InterPro" id="IPR000014">
    <property type="entry name" value="PAS"/>
</dbReference>
<feature type="region of interest" description="Disordered" evidence="4">
    <location>
        <begin position="456"/>
        <end position="497"/>
    </location>
</feature>
<evidence type="ECO:0000313" key="8">
    <source>
        <dbReference type="Proteomes" id="UP001152049"/>
    </source>
</evidence>
<dbReference type="SUPFAM" id="SSF48097">
    <property type="entry name" value="Regulator of G-protein signaling, RGS"/>
    <property type="match status" value="1"/>
</dbReference>
<evidence type="ECO:0000256" key="1">
    <source>
        <dbReference type="ARBA" id="ARBA00022630"/>
    </source>
</evidence>
<organism evidence="7 8">
    <name type="scientific">Fusarium torreyae</name>
    <dbReference type="NCBI Taxonomy" id="1237075"/>
    <lineage>
        <taxon>Eukaryota</taxon>
        <taxon>Fungi</taxon>
        <taxon>Dikarya</taxon>
        <taxon>Ascomycota</taxon>
        <taxon>Pezizomycotina</taxon>
        <taxon>Sordariomycetes</taxon>
        <taxon>Hypocreomycetidae</taxon>
        <taxon>Hypocreales</taxon>
        <taxon>Nectriaceae</taxon>
        <taxon>Fusarium</taxon>
    </lineage>
</organism>
<dbReference type="Gene3D" id="1.10.167.10">
    <property type="entry name" value="Regulator of G-protein Signalling 4, domain 2"/>
    <property type="match status" value="1"/>
</dbReference>
<feature type="region of interest" description="Disordered" evidence="4">
    <location>
        <begin position="1"/>
        <end position="66"/>
    </location>
</feature>
<name>A0A9W8VGS3_9HYPO</name>
<dbReference type="NCBIfam" id="TIGR00229">
    <property type="entry name" value="sensory_box"/>
    <property type="match status" value="1"/>
</dbReference>
<dbReference type="PANTHER" id="PTHR47429">
    <property type="entry name" value="PROTEIN TWIN LOV 1"/>
    <property type="match status" value="1"/>
</dbReference>
<evidence type="ECO:0000259" key="6">
    <source>
        <dbReference type="PROSITE" id="PS50113"/>
    </source>
</evidence>
<reference evidence="7" key="1">
    <citation type="submission" date="2022-09" db="EMBL/GenBank/DDBJ databases">
        <title>Fusarium specimens isolated from Avocado Roots.</title>
        <authorList>
            <person name="Stajich J."/>
            <person name="Roper C."/>
            <person name="Heimlech-Rivalta G."/>
        </authorList>
    </citation>
    <scope>NUCLEOTIDE SEQUENCE</scope>
    <source>
        <strain evidence="7">CF00136</strain>
    </source>
</reference>
<dbReference type="InterPro" id="IPR035965">
    <property type="entry name" value="PAS-like_dom_sf"/>
</dbReference>
<gene>
    <name evidence="7" type="ORF">NW762_005316</name>
</gene>
<dbReference type="GO" id="GO:0005634">
    <property type="term" value="C:nucleus"/>
    <property type="evidence" value="ECO:0007669"/>
    <property type="project" value="TreeGrafter"/>
</dbReference>
<evidence type="ECO:0000313" key="7">
    <source>
        <dbReference type="EMBL" id="KAJ4265072.1"/>
    </source>
</evidence>
<dbReference type="CDD" id="cd00130">
    <property type="entry name" value="PAS"/>
    <property type="match status" value="1"/>
</dbReference>
<feature type="domain" description="PAS" evidence="5">
    <location>
        <begin position="299"/>
        <end position="325"/>
    </location>
</feature>
<dbReference type="Gene3D" id="3.30.450.20">
    <property type="entry name" value="PAS domain"/>
    <property type="match status" value="1"/>
</dbReference>
<dbReference type="PROSITE" id="PS50112">
    <property type="entry name" value="PAS"/>
    <property type="match status" value="1"/>
</dbReference>
<evidence type="ECO:0000256" key="2">
    <source>
        <dbReference type="ARBA" id="ARBA00022643"/>
    </source>
</evidence>
<keyword evidence="1" id="KW-0285">Flavoprotein</keyword>
<dbReference type="InterPro" id="IPR044926">
    <property type="entry name" value="RGS_subdomain_2"/>
</dbReference>
<evidence type="ECO:0000259" key="5">
    <source>
        <dbReference type="PROSITE" id="PS50112"/>
    </source>
</evidence>
<dbReference type="PANTHER" id="PTHR47429:SF2">
    <property type="entry name" value="PROTEIN TWIN LOV 1"/>
    <property type="match status" value="1"/>
</dbReference>
<dbReference type="AlphaFoldDB" id="A0A9W8VGS3"/>
<accession>A0A9W8VGS3</accession>
<dbReference type="Pfam" id="PF13426">
    <property type="entry name" value="PAS_9"/>
    <property type="match status" value="1"/>
</dbReference>
<dbReference type="SUPFAM" id="SSF55785">
    <property type="entry name" value="PYP-like sensor domain (PAS domain)"/>
    <property type="match status" value="1"/>
</dbReference>
<feature type="domain" description="PAC" evidence="6">
    <location>
        <begin position="351"/>
        <end position="404"/>
    </location>
</feature>
<keyword evidence="2" id="KW-0288">FMN</keyword>
<dbReference type="InterPro" id="IPR036305">
    <property type="entry name" value="RGS_sf"/>
</dbReference>
<comment type="caution">
    <text evidence="7">The sequence shown here is derived from an EMBL/GenBank/DDBJ whole genome shotgun (WGS) entry which is preliminary data.</text>
</comment>
<feature type="compositionally biased region" description="Polar residues" evidence="4">
    <location>
        <begin position="483"/>
        <end position="497"/>
    </location>
</feature>